<name>Q98Q35_MYCPU</name>
<evidence type="ECO:0000313" key="3">
    <source>
        <dbReference type="Proteomes" id="UP000000528"/>
    </source>
</evidence>
<keyword evidence="1" id="KW-0472">Membrane</keyword>
<feature type="transmembrane region" description="Helical" evidence="1">
    <location>
        <begin position="75"/>
        <end position="97"/>
    </location>
</feature>
<organism evidence="3">
    <name type="scientific">Mycoplasmopsis pulmonis (strain UAB CTIP)</name>
    <name type="common">Mycoplasma pulmonis</name>
    <dbReference type="NCBI Taxonomy" id="272635"/>
    <lineage>
        <taxon>Bacteria</taxon>
        <taxon>Bacillati</taxon>
        <taxon>Mycoplasmatota</taxon>
        <taxon>Mycoplasmoidales</taxon>
        <taxon>Metamycoplasmataceae</taxon>
        <taxon>Mycoplasmopsis</taxon>
    </lineage>
</organism>
<dbReference type="eggNOG" id="ENOG5030MPZ">
    <property type="taxonomic scope" value="Bacteria"/>
</dbReference>
<sequence>MEKINNYLEDYLLKKKKDLIKQKKISLILSTLLRWSIMILNLIVIALAAWVINVEIKRYNGLNPLTRKSFFDENGLTIVFASFLVIVFLFNLFLAFYTPIMKWKDYKNAMNELEYIKHKNDQDKTYEKEGFLDDLENIKKTWLFKNKISFKETLKKFLLDKNA</sequence>
<proteinExistence type="predicted"/>
<evidence type="ECO:0000256" key="1">
    <source>
        <dbReference type="SAM" id="Phobius"/>
    </source>
</evidence>
<dbReference type="Proteomes" id="UP000000528">
    <property type="component" value="Chromosome"/>
</dbReference>
<reference evidence="2 3" key="1">
    <citation type="journal article" date="2001" name="Nucleic Acids Res.">
        <title>The complete genome sequence of the murine respiratory pathogen Mycoplasma pulmonis.</title>
        <authorList>
            <person name="Chambaud I."/>
            <person name="Heilig R."/>
            <person name="Ferris S."/>
            <person name="Barbe V."/>
            <person name="Samson D."/>
            <person name="Galisson F."/>
            <person name="Moszer I."/>
            <person name="Dybvig K."/>
            <person name="Wroblewski H."/>
            <person name="Viari A."/>
            <person name="Rocha E.P.C."/>
            <person name="Blanchard A."/>
        </authorList>
    </citation>
    <scope>NUCLEOTIDE SEQUENCE [LARGE SCALE GENOMIC DNA]</scope>
    <source>
        <strain evidence="2 3">UAB CTIP</strain>
    </source>
</reference>
<feature type="transmembrane region" description="Helical" evidence="1">
    <location>
        <begin position="25"/>
        <end position="52"/>
    </location>
</feature>
<gene>
    <name evidence="2" type="ordered locus">MYPU_5340</name>
</gene>
<protein>
    <submittedName>
        <fullName evidence="2">Uncharacterized protein</fullName>
    </submittedName>
</protein>
<accession>Q98Q35</accession>
<keyword evidence="3" id="KW-1185">Reference proteome</keyword>
<dbReference type="AlphaFoldDB" id="Q98Q35"/>
<keyword evidence="1" id="KW-1133">Transmembrane helix</keyword>
<dbReference type="EMBL" id="AL445565">
    <property type="protein sequence ID" value="CAC13707.1"/>
    <property type="molecule type" value="Genomic_DNA"/>
</dbReference>
<evidence type="ECO:0000313" key="2">
    <source>
        <dbReference type="EMBL" id="CAC13707.1"/>
    </source>
</evidence>
<dbReference type="RefSeq" id="WP_010925335.1">
    <property type="nucleotide sequence ID" value="NC_002771.1"/>
</dbReference>
<dbReference type="PIR" id="F90578">
    <property type="entry name" value="F90578"/>
</dbReference>
<dbReference type="HOGENOM" id="CLU_1600878_0_0_14"/>
<dbReference type="KEGG" id="mpu:MYPU_5340"/>
<keyword evidence="1" id="KW-0812">Transmembrane</keyword>
<dbReference type="STRING" id="272635.gene:17577136"/>
<dbReference type="BioCyc" id="MPUL272635:G1GT6-542-MONOMER"/>